<proteinExistence type="predicted"/>
<protein>
    <recommendedName>
        <fullName evidence="3">Phage tail protein</fullName>
    </recommendedName>
</protein>
<reference evidence="1" key="2">
    <citation type="submission" date="2021-01" db="EMBL/GenBank/DDBJ databases">
        <authorList>
            <person name="Vargas Peralta D."/>
        </authorList>
    </citation>
    <scope>NUCLEOTIDE SEQUENCE</scope>
    <source>
        <strain evidence="1">A3</strain>
    </source>
</reference>
<organism evidence="1 2">
    <name type="scientific">Pectobacterium polaris</name>
    <dbReference type="NCBI Taxonomy" id="2042057"/>
    <lineage>
        <taxon>Bacteria</taxon>
        <taxon>Pseudomonadati</taxon>
        <taxon>Pseudomonadota</taxon>
        <taxon>Gammaproteobacteria</taxon>
        <taxon>Enterobacterales</taxon>
        <taxon>Pectobacteriaceae</taxon>
        <taxon>Pectobacterium</taxon>
    </lineage>
</organism>
<gene>
    <name evidence="1" type="ORF">IM880_12890</name>
</gene>
<dbReference type="RefSeq" id="WP_219679875.1">
    <property type="nucleotide sequence ID" value="NZ_JAESHX010000059.1"/>
</dbReference>
<evidence type="ECO:0000313" key="2">
    <source>
        <dbReference type="Proteomes" id="UP000696310"/>
    </source>
</evidence>
<name>A0AAW4P1Q4_9GAMM</name>
<sequence length="397" mass="44152">MNIITWLAEPNWTGGVTETLEWKTDVLQSPTGAEQRIARRLSPRRTFEFSILLADNDRQRLENAVFHAGAARWAMPVFSDVYVLPADIAAGGNIITLDTVGRDFSAGGKLLLKDGLAMNARSSLIDIENVTSDGLNLSAPLAERWPAGATLYPVRHAVLTDPPDFTRYNTSLSAAQIRFRVDEHNAFSDDVAALPVYRHHPVIEPDSNWSESVTGQYLRLLLELDNGSGLVARTDTARRPFVMQAHTWMPFGRDEQSELRRLLYFLRGRQRAIWVSSPNHDFYPVSGMNGNVIDVEKAGFADFGIVPGRRDLRIRRTDGTCFYRRITAASVLSGAVERLLLDGSALSLALDDIESLSFITLCRQESDSVEWQHTTDGDGLASVSTTFRGIRDELESV</sequence>
<reference evidence="1" key="1">
    <citation type="journal article" date="2021" name="bioRxiv">
        <title>Identification of Pectobacterium species isolated from the soft rot of tetecho (Neobuxbaumia tetetzo), a columnar cactus, and associated metagenomics.</title>
        <authorList>
            <person name="Vargas-Peralta D."/>
            <person name="Narvaez-Barragan D.A."/>
            <person name="de Sandozequi A."/>
            <person name="Romero-Gutierrez M.F."/>
            <person name="Segovia L."/>
            <person name="Martinez-Anaya C."/>
            <person name="Alcaraz L.D."/>
            <person name="de la Torre Almaraz R."/>
        </authorList>
    </citation>
    <scope>NUCLEOTIDE SEQUENCE</scope>
    <source>
        <strain evidence="1">A3</strain>
    </source>
</reference>
<dbReference type="Proteomes" id="UP000696310">
    <property type="component" value="Unassembled WGS sequence"/>
</dbReference>
<evidence type="ECO:0000313" key="1">
    <source>
        <dbReference type="EMBL" id="MBW5893111.1"/>
    </source>
</evidence>
<comment type="caution">
    <text evidence="1">The sequence shown here is derived from an EMBL/GenBank/DDBJ whole genome shotgun (WGS) entry which is preliminary data.</text>
</comment>
<evidence type="ECO:0008006" key="3">
    <source>
        <dbReference type="Google" id="ProtNLM"/>
    </source>
</evidence>
<dbReference type="EMBL" id="JAESHX010000059">
    <property type="protein sequence ID" value="MBW5893111.1"/>
    <property type="molecule type" value="Genomic_DNA"/>
</dbReference>
<dbReference type="AlphaFoldDB" id="A0AAW4P1Q4"/>
<accession>A0AAW4P1Q4</accession>